<evidence type="ECO:0000313" key="1">
    <source>
        <dbReference type="EMBL" id="SHL39759.1"/>
    </source>
</evidence>
<accession>A0A1M7AAY5</accession>
<evidence type="ECO:0000313" key="2">
    <source>
        <dbReference type="Proteomes" id="UP000183994"/>
    </source>
</evidence>
<keyword evidence="2" id="KW-1185">Reference proteome</keyword>
<name>A0A1M7AAY5_9BACT</name>
<organism evidence="1 2">
    <name type="scientific">Desulfatibacillum alkenivorans DSM 16219</name>
    <dbReference type="NCBI Taxonomy" id="1121393"/>
    <lineage>
        <taxon>Bacteria</taxon>
        <taxon>Pseudomonadati</taxon>
        <taxon>Thermodesulfobacteriota</taxon>
        <taxon>Desulfobacteria</taxon>
        <taxon>Desulfobacterales</taxon>
        <taxon>Desulfatibacillaceae</taxon>
        <taxon>Desulfatibacillum</taxon>
    </lineage>
</organism>
<dbReference type="Proteomes" id="UP000183994">
    <property type="component" value="Unassembled WGS sequence"/>
</dbReference>
<dbReference type="EMBL" id="FQZU01000066">
    <property type="protein sequence ID" value="SHL39759.1"/>
    <property type="molecule type" value="Genomic_DNA"/>
</dbReference>
<protein>
    <submittedName>
        <fullName evidence="1">Uncharacterized protein</fullName>
    </submittedName>
</protein>
<reference evidence="2" key="1">
    <citation type="submission" date="2016-11" db="EMBL/GenBank/DDBJ databases">
        <authorList>
            <person name="Varghese N."/>
            <person name="Submissions S."/>
        </authorList>
    </citation>
    <scope>NUCLEOTIDE SEQUENCE [LARGE SCALE GENOMIC DNA]</scope>
    <source>
        <strain evidence="2">DSM 16219</strain>
    </source>
</reference>
<dbReference type="AlphaFoldDB" id="A0A1M7AAY5"/>
<proteinExistence type="predicted"/>
<sequence>MGNQLYFQRLASFKEREKPEGVLLIADEPQLIRLSVAWTNILTEAAEQLTGLDDDSECGVWNWLWENTIFSKEDLISKSGAFRSSFDGHMRTLIGNRILYPDGSINSFVQRYLRERVARLFDGKSRGRKVSK</sequence>
<gene>
    <name evidence="1" type="ORF">SAMN02745216_05127</name>
</gene>